<dbReference type="GO" id="GO:0020037">
    <property type="term" value="F:heme binding"/>
    <property type="evidence" value="ECO:0007669"/>
    <property type="project" value="InterPro"/>
</dbReference>
<evidence type="ECO:0000256" key="2">
    <source>
        <dbReference type="ARBA" id="ARBA00022723"/>
    </source>
</evidence>
<reference evidence="4 5" key="1">
    <citation type="journal article" date="2018" name="Nat. Genet.">
        <title>The Rosa genome provides new insights in the design of modern roses.</title>
        <authorList>
            <person name="Bendahmane M."/>
        </authorList>
    </citation>
    <scope>NUCLEOTIDE SEQUENCE [LARGE SCALE GENOMIC DNA]</scope>
    <source>
        <strain evidence="5">cv. Old Blush</strain>
    </source>
</reference>
<dbReference type="Gramene" id="PRQ36627">
    <property type="protein sequence ID" value="PRQ36627"/>
    <property type="gene ID" value="RchiOBHm_Chr4g0393731"/>
</dbReference>
<gene>
    <name evidence="4" type="ORF">RchiOBHm_Chr4g0393731</name>
</gene>
<dbReference type="PANTHER" id="PTHR24286">
    <property type="entry name" value="CYTOCHROME P450 26"/>
    <property type="match status" value="1"/>
</dbReference>
<sequence length="149" mass="17135">MKAAFVKEKKEVMASTGNKMHDLLSYMIATPDPTGRFMPENEIANKIMGNVAASFNSPAMTTTFIVKFLGERPDIYDEVLIGDFEVQKIWRSAFNWDDMQKMKYSWNVALEAKRLILPLQGTFREGATDFTYQGYTIHKGWKVCKDLYI</sequence>
<evidence type="ECO:0000256" key="1">
    <source>
        <dbReference type="ARBA" id="ARBA00010617"/>
    </source>
</evidence>
<keyword evidence="2" id="KW-0479">Metal-binding</keyword>
<dbReference type="InterPro" id="IPR001128">
    <property type="entry name" value="Cyt_P450"/>
</dbReference>
<dbReference type="Gene3D" id="1.10.630.10">
    <property type="entry name" value="Cytochrome P450"/>
    <property type="match status" value="1"/>
</dbReference>
<evidence type="ECO:0000313" key="4">
    <source>
        <dbReference type="EMBL" id="PRQ36627.1"/>
    </source>
</evidence>
<dbReference type="GO" id="GO:0005506">
    <property type="term" value="F:iron ion binding"/>
    <property type="evidence" value="ECO:0007669"/>
    <property type="project" value="InterPro"/>
</dbReference>
<dbReference type="EMBL" id="PDCK01000042">
    <property type="protein sequence ID" value="PRQ36627.1"/>
    <property type="molecule type" value="Genomic_DNA"/>
</dbReference>
<dbReference type="Proteomes" id="UP000238479">
    <property type="component" value="Chromosome 4"/>
</dbReference>
<name>A0A2P6QR55_ROSCH</name>
<accession>A0A2P6QR55</accession>
<protein>
    <submittedName>
        <fullName evidence="4">Putative cytochrome P450</fullName>
    </submittedName>
</protein>
<dbReference type="Pfam" id="PF00067">
    <property type="entry name" value="p450"/>
    <property type="match status" value="1"/>
</dbReference>
<dbReference type="SUPFAM" id="SSF48264">
    <property type="entry name" value="Cytochrome P450"/>
    <property type="match status" value="1"/>
</dbReference>
<keyword evidence="3" id="KW-0408">Iron</keyword>
<dbReference type="AlphaFoldDB" id="A0A2P6QR55"/>
<dbReference type="InterPro" id="IPR036396">
    <property type="entry name" value="Cyt_P450_sf"/>
</dbReference>
<evidence type="ECO:0000256" key="3">
    <source>
        <dbReference type="ARBA" id="ARBA00023004"/>
    </source>
</evidence>
<dbReference type="GO" id="GO:0016125">
    <property type="term" value="P:sterol metabolic process"/>
    <property type="evidence" value="ECO:0007669"/>
    <property type="project" value="TreeGrafter"/>
</dbReference>
<comment type="similarity">
    <text evidence="1">Belongs to the cytochrome P450 family.</text>
</comment>
<dbReference type="PANTHER" id="PTHR24286:SF88">
    <property type="entry name" value="BETA-AMYRIN 28-OXIDASE-LIKE"/>
    <property type="match status" value="1"/>
</dbReference>
<proteinExistence type="inferred from homology"/>
<keyword evidence="5" id="KW-1185">Reference proteome</keyword>
<dbReference type="GO" id="GO:0004497">
    <property type="term" value="F:monooxygenase activity"/>
    <property type="evidence" value="ECO:0007669"/>
    <property type="project" value="InterPro"/>
</dbReference>
<evidence type="ECO:0000313" key="5">
    <source>
        <dbReference type="Proteomes" id="UP000238479"/>
    </source>
</evidence>
<organism evidence="4 5">
    <name type="scientific">Rosa chinensis</name>
    <name type="common">China rose</name>
    <dbReference type="NCBI Taxonomy" id="74649"/>
    <lineage>
        <taxon>Eukaryota</taxon>
        <taxon>Viridiplantae</taxon>
        <taxon>Streptophyta</taxon>
        <taxon>Embryophyta</taxon>
        <taxon>Tracheophyta</taxon>
        <taxon>Spermatophyta</taxon>
        <taxon>Magnoliopsida</taxon>
        <taxon>eudicotyledons</taxon>
        <taxon>Gunneridae</taxon>
        <taxon>Pentapetalae</taxon>
        <taxon>rosids</taxon>
        <taxon>fabids</taxon>
        <taxon>Rosales</taxon>
        <taxon>Rosaceae</taxon>
        <taxon>Rosoideae</taxon>
        <taxon>Rosoideae incertae sedis</taxon>
        <taxon>Rosa</taxon>
    </lineage>
</organism>
<dbReference type="GO" id="GO:0016705">
    <property type="term" value="F:oxidoreductase activity, acting on paired donors, with incorporation or reduction of molecular oxygen"/>
    <property type="evidence" value="ECO:0007669"/>
    <property type="project" value="InterPro"/>
</dbReference>
<comment type="caution">
    <text evidence="4">The sequence shown here is derived from an EMBL/GenBank/DDBJ whole genome shotgun (WGS) entry which is preliminary data.</text>
</comment>
<dbReference type="OMA" id="DIIITFA"/>